<evidence type="ECO:0000256" key="5">
    <source>
        <dbReference type="ARBA" id="ARBA00023033"/>
    </source>
</evidence>
<evidence type="ECO:0000256" key="6">
    <source>
        <dbReference type="PIRSR" id="PIRSR602401-1"/>
    </source>
</evidence>
<feature type="chain" id="PRO_5042508565" evidence="7">
    <location>
        <begin position="19"/>
        <end position="550"/>
    </location>
</feature>
<sequence>MAALWFLPLVALFGLAIWRLLKVGSRPAGYPPGPPTVPILGNLHLMPKENGHIQFQKWAQEYGPIYSLILGTKVMIVVSSDQAVKDLFDKRSAIYSSRPETYIAQIVSGRHKVPPAGLRVLLMPYGERWRMAHRIYHNILNIRSAKSFVPYQDLENKQMLDGLLNQPEFFVDHIRRYSHSLTTQMTYGFRSNSMDNPKLKALFTNLHEFSKTMGTTAAALLDLYPPLRHLPDVMLPTRRYAKKLHTIECDLHKSNWMEVKAKLRNGTAKPSLCVSLAKAQDIEGFSDEQAGYIAGNLLEAGADTTSAQLVGFVQAMLLFPEVQKKAQAEIVRVCGDRMPTMDDEMDLQYIRACMKETHRWMPTAILGIAHSVIKDDEYMGYKIPKDSTVVLNVWAIHMDPKRHSNPSVFDPSRYADDYTSSMESAQSKDPSKRDQFLFGAGRRICQGMHIADRSMFLAMSRMLWAFDLRKARDCAGNEITPDPTALIPGMLVQPVPFRASITPRTPHHARVVREQWAGCRELLDEEHQWREVPRGMALDTYEPVGDPEKV</sequence>
<evidence type="ECO:0000256" key="4">
    <source>
        <dbReference type="ARBA" id="ARBA00023004"/>
    </source>
</evidence>
<dbReference type="SUPFAM" id="SSF48264">
    <property type="entry name" value="Cytochrome P450"/>
    <property type="match status" value="1"/>
</dbReference>
<dbReference type="CDD" id="cd11065">
    <property type="entry name" value="CYP64-like"/>
    <property type="match status" value="1"/>
</dbReference>
<comment type="cofactor">
    <cofactor evidence="6">
        <name>heme</name>
        <dbReference type="ChEBI" id="CHEBI:30413"/>
    </cofactor>
</comment>
<evidence type="ECO:0000256" key="2">
    <source>
        <dbReference type="ARBA" id="ARBA00022723"/>
    </source>
</evidence>
<comment type="caution">
    <text evidence="8">The sequence shown here is derived from an EMBL/GenBank/DDBJ whole genome shotgun (WGS) entry which is preliminary data.</text>
</comment>
<keyword evidence="4 6" id="KW-0408">Iron</keyword>
<dbReference type="GO" id="GO:0016705">
    <property type="term" value="F:oxidoreductase activity, acting on paired donors, with incorporation or reduction of molecular oxygen"/>
    <property type="evidence" value="ECO:0007669"/>
    <property type="project" value="InterPro"/>
</dbReference>
<keyword evidence="5" id="KW-0503">Monooxygenase</keyword>
<dbReference type="Gene3D" id="1.10.630.10">
    <property type="entry name" value="Cytochrome P450"/>
    <property type="match status" value="1"/>
</dbReference>
<dbReference type="PANTHER" id="PTHR46300:SF2">
    <property type="entry name" value="CYTOCHROME P450 MONOOXYGENASE ALNH-RELATED"/>
    <property type="match status" value="1"/>
</dbReference>
<feature type="binding site" description="axial binding residue" evidence="6">
    <location>
        <position position="445"/>
    </location>
    <ligand>
        <name>heme</name>
        <dbReference type="ChEBI" id="CHEBI:30413"/>
    </ligand>
    <ligandPart>
        <name>Fe</name>
        <dbReference type="ChEBI" id="CHEBI:18248"/>
    </ligandPart>
</feature>
<keyword evidence="9" id="KW-1185">Reference proteome</keyword>
<organism evidence="8 9">
    <name type="scientific">Anthostomella pinea</name>
    <dbReference type="NCBI Taxonomy" id="933095"/>
    <lineage>
        <taxon>Eukaryota</taxon>
        <taxon>Fungi</taxon>
        <taxon>Dikarya</taxon>
        <taxon>Ascomycota</taxon>
        <taxon>Pezizomycotina</taxon>
        <taxon>Sordariomycetes</taxon>
        <taxon>Xylariomycetidae</taxon>
        <taxon>Xylariales</taxon>
        <taxon>Xylariaceae</taxon>
        <taxon>Anthostomella</taxon>
    </lineage>
</organism>
<dbReference type="InterPro" id="IPR001128">
    <property type="entry name" value="Cyt_P450"/>
</dbReference>
<evidence type="ECO:0000256" key="7">
    <source>
        <dbReference type="SAM" id="SignalP"/>
    </source>
</evidence>
<keyword evidence="2 6" id="KW-0479">Metal-binding</keyword>
<evidence type="ECO:0000256" key="3">
    <source>
        <dbReference type="ARBA" id="ARBA00023002"/>
    </source>
</evidence>
<dbReference type="Pfam" id="PF00067">
    <property type="entry name" value="p450"/>
    <property type="match status" value="1"/>
</dbReference>
<dbReference type="PANTHER" id="PTHR46300">
    <property type="entry name" value="P450, PUTATIVE (EUROFUNG)-RELATED-RELATED"/>
    <property type="match status" value="1"/>
</dbReference>
<dbReference type="InterPro" id="IPR036396">
    <property type="entry name" value="Cyt_P450_sf"/>
</dbReference>
<dbReference type="AlphaFoldDB" id="A0AAI8YFB2"/>
<gene>
    <name evidence="8" type="ORF">KHLLAP_LOCUS2971</name>
</gene>
<dbReference type="GO" id="GO:0004497">
    <property type="term" value="F:monooxygenase activity"/>
    <property type="evidence" value="ECO:0007669"/>
    <property type="project" value="UniProtKB-KW"/>
</dbReference>
<feature type="signal peptide" evidence="7">
    <location>
        <begin position="1"/>
        <end position="18"/>
    </location>
</feature>
<keyword evidence="7" id="KW-0732">Signal</keyword>
<comment type="similarity">
    <text evidence="1">Belongs to the cytochrome P450 family.</text>
</comment>
<evidence type="ECO:0000256" key="1">
    <source>
        <dbReference type="ARBA" id="ARBA00010617"/>
    </source>
</evidence>
<dbReference type="Proteomes" id="UP001295740">
    <property type="component" value="Unassembled WGS sequence"/>
</dbReference>
<keyword evidence="3" id="KW-0560">Oxidoreductase</keyword>
<keyword evidence="6" id="KW-0349">Heme</keyword>
<dbReference type="InterPro" id="IPR002401">
    <property type="entry name" value="Cyt_P450_E_grp-I"/>
</dbReference>
<accession>A0AAI8YFB2</accession>
<reference evidence="8" key="1">
    <citation type="submission" date="2023-10" db="EMBL/GenBank/DDBJ databases">
        <authorList>
            <person name="Hackl T."/>
        </authorList>
    </citation>
    <scope>NUCLEOTIDE SEQUENCE</scope>
</reference>
<evidence type="ECO:0000313" key="9">
    <source>
        <dbReference type="Proteomes" id="UP001295740"/>
    </source>
</evidence>
<evidence type="ECO:0000313" key="8">
    <source>
        <dbReference type="EMBL" id="CAJ2502503.1"/>
    </source>
</evidence>
<dbReference type="GO" id="GO:0020037">
    <property type="term" value="F:heme binding"/>
    <property type="evidence" value="ECO:0007669"/>
    <property type="project" value="InterPro"/>
</dbReference>
<dbReference type="GO" id="GO:0005506">
    <property type="term" value="F:iron ion binding"/>
    <property type="evidence" value="ECO:0007669"/>
    <property type="project" value="InterPro"/>
</dbReference>
<proteinExistence type="inferred from homology"/>
<dbReference type="PRINTS" id="PR00463">
    <property type="entry name" value="EP450I"/>
</dbReference>
<name>A0AAI8YFB2_9PEZI</name>
<dbReference type="InterPro" id="IPR050364">
    <property type="entry name" value="Cytochrome_P450_fung"/>
</dbReference>
<dbReference type="EMBL" id="CAUWAG010000004">
    <property type="protein sequence ID" value="CAJ2502503.1"/>
    <property type="molecule type" value="Genomic_DNA"/>
</dbReference>
<protein>
    <submittedName>
        <fullName evidence="8">Uu.00g098970.m01.CDS01</fullName>
    </submittedName>
</protein>